<gene>
    <name evidence="2" type="ORF">H0485_12530</name>
</gene>
<feature type="transmembrane region" description="Helical" evidence="1">
    <location>
        <begin position="151"/>
        <end position="174"/>
    </location>
</feature>
<proteinExistence type="predicted"/>
<comment type="caution">
    <text evidence="2">The sequence shown here is derived from an EMBL/GenBank/DDBJ whole genome shotgun (WGS) entry which is preliminary data.</text>
</comment>
<protein>
    <recommendedName>
        <fullName evidence="4">Polysaccharide biosynthesis protein</fullName>
    </recommendedName>
</protein>
<name>A0ABS8CN40_9RHOB</name>
<dbReference type="Proteomes" id="UP001198571">
    <property type="component" value="Unassembled WGS sequence"/>
</dbReference>
<evidence type="ECO:0000313" key="3">
    <source>
        <dbReference type="Proteomes" id="UP001198571"/>
    </source>
</evidence>
<accession>A0ABS8CN40</accession>
<organism evidence="2 3">
    <name type="scientific">Pseudogemmobacter faecipullorum</name>
    <dbReference type="NCBI Taxonomy" id="2755041"/>
    <lineage>
        <taxon>Bacteria</taxon>
        <taxon>Pseudomonadati</taxon>
        <taxon>Pseudomonadota</taxon>
        <taxon>Alphaproteobacteria</taxon>
        <taxon>Rhodobacterales</taxon>
        <taxon>Paracoccaceae</taxon>
        <taxon>Pseudogemmobacter</taxon>
    </lineage>
</organism>
<dbReference type="EMBL" id="JACDXX010000011">
    <property type="protein sequence ID" value="MCB5410821.1"/>
    <property type="molecule type" value="Genomic_DNA"/>
</dbReference>
<feature type="transmembrane region" description="Helical" evidence="1">
    <location>
        <begin position="223"/>
        <end position="250"/>
    </location>
</feature>
<evidence type="ECO:0008006" key="4">
    <source>
        <dbReference type="Google" id="ProtNLM"/>
    </source>
</evidence>
<keyword evidence="1" id="KW-1133">Transmembrane helix</keyword>
<keyword evidence="1" id="KW-0812">Transmembrane</keyword>
<evidence type="ECO:0000256" key="1">
    <source>
        <dbReference type="SAM" id="Phobius"/>
    </source>
</evidence>
<feature type="transmembrane region" description="Helical" evidence="1">
    <location>
        <begin position="43"/>
        <end position="65"/>
    </location>
</feature>
<feature type="transmembrane region" description="Helical" evidence="1">
    <location>
        <begin position="7"/>
        <end position="31"/>
    </location>
</feature>
<dbReference type="RefSeq" id="WP_226936051.1">
    <property type="nucleotide sequence ID" value="NZ_JACDXX010000011.1"/>
</dbReference>
<feature type="transmembrane region" description="Helical" evidence="1">
    <location>
        <begin position="119"/>
        <end position="139"/>
    </location>
</feature>
<keyword evidence="3" id="KW-1185">Reference proteome</keyword>
<feature type="transmembrane region" description="Helical" evidence="1">
    <location>
        <begin position="86"/>
        <end position="107"/>
    </location>
</feature>
<keyword evidence="1" id="KW-0472">Membrane</keyword>
<evidence type="ECO:0000313" key="2">
    <source>
        <dbReference type="EMBL" id="MCB5410821.1"/>
    </source>
</evidence>
<sequence length="274" mass="28924">MAEPRPFSAFLASALMRGLAAVALLATSFVIARLYPPGEAAGFFFILTAAQISTPLLLLGFNGFLLQQAPRFVDPGARRIWFGHCLFAVVIPAALSALVMAGLALRVGPGAGPGAATGWSGWIYILFLAPLTGFAGYTLQALGHVAQAILVLQLLNTLLIGLLAGLAPALALPAALARDLVFPLAGGLGLGLSQLLLHRAGLRGGLWPRLLRHPAELLQGESPAALALIWAVYAMLMLTLWLPQLVFYAFASREDFAFFSLAQRLGAVVVFSAW</sequence>
<reference evidence="2 3" key="1">
    <citation type="submission" date="2020-07" db="EMBL/GenBank/DDBJ databases">
        <title>Pseudogemmobacter sp. nov., isolated from poultry manure in Taiwan.</title>
        <authorList>
            <person name="Lin S.-Y."/>
            <person name="Tang Y.-S."/>
            <person name="Young C.-C."/>
        </authorList>
    </citation>
    <scope>NUCLEOTIDE SEQUENCE [LARGE SCALE GENOMIC DNA]</scope>
    <source>
        <strain evidence="2 3">CC-YST710</strain>
    </source>
</reference>